<evidence type="ECO:0000256" key="1">
    <source>
        <dbReference type="SAM" id="MobiDB-lite"/>
    </source>
</evidence>
<keyword evidence="4" id="KW-1185">Reference proteome</keyword>
<dbReference type="RefSeq" id="WP_265986983.1">
    <property type="nucleotide sequence ID" value="NZ_JAPHAV010000023.1"/>
</dbReference>
<dbReference type="Pfam" id="PF13539">
    <property type="entry name" value="Peptidase_M15_4"/>
    <property type="match status" value="1"/>
</dbReference>
<dbReference type="InterPro" id="IPR009045">
    <property type="entry name" value="Zn_M74/Hedgehog-like"/>
</dbReference>
<feature type="region of interest" description="Disordered" evidence="1">
    <location>
        <begin position="457"/>
        <end position="483"/>
    </location>
</feature>
<protein>
    <submittedName>
        <fullName evidence="3">M15 family metallopeptidase</fullName>
    </submittedName>
</protein>
<dbReference type="EMBL" id="JAPHAV010000023">
    <property type="protein sequence ID" value="MCX2699258.1"/>
    <property type="molecule type" value="Genomic_DNA"/>
</dbReference>
<evidence type="ECO:0000259" key="2">
    <source>
        <dbReference type="Pfam" id="PF13539"/>
    </source>
</evidence>
<reference evidence="3 4" key="1">
    <citation type="submission" date="2022-11" db="EMBL/GenBank/DDBJ databases">
        <title>Brucella sp. YY2X, whole genome shotgun sequencing project.</title>
        <authorList>
            <person name="Yang Y."/>
        </authorList>
    </citation>
    <scope>NUCLEOTIDE SEQUENCE [LARGE SCALE GENOMIC DNA]</scope>
    <source>
        <strain evidence="3 4">YY2X</strain>
    </source>
</reference>
<gene>
    <name evidence="3" type="ORF">OPR82_21370</name>
</gene>
<evidence type="ECO:0000313" key="4">
    <source>
        <dbReference type="Proteomes" id="UP001301216"/>
    </source>
</evidence>
<dbReference type="Proteomes" id="UP001301216">
    <property type="component" value="Unassembled WGS sequence"/>
</dbReference>
<dbReference type="InterPro" id="IPR039561">
    <property type="entry name" value="Peptidase_M15C"/>
</dbReference>
<dbReference type="Gene3D" id="3.30.1380.10">
    <property type="match status" value="1"/>
</dbReference>
<evidence type="ECO:0000313" key="3">
    <source>
        <dbReference type="EMBL" id="MCX2699258.1"/>
    </source>
</evidence>
<dbReference type="SUPFAM" id="SSF55166">
    <property type="entry name" value="Hedgehog/DD-peptidase"/>
    <property type="match status" value="1"/>
</dbReference>
<accession>A0ABT3QUJ2</accession>
<feature type="region of interest" description="Disordered" evidence="1">
    <location>
        <begin position="535"/>
        <end position="556"/>
    </location>
</feature>
<comment type="caution">
    <text evidence="3">The sequence shown here is derived from an EMBL/GenBank/DDBJ whole genome shotgun (WGS) entry which is preliminary data.</text>
</comment>
<organism evidence="3 4">
    <name type="scientific">Ochrobactrum chromiisoli</name>
    <dbReference type="NCBI Taxonomy" id="2993941"/>
    <lineage>
        <taxon>Bacteria</taxon>
        <taxon>Pseudomonadati</taxon>
        <taxon>Pseudomonadota</taxon>
        <taxon>Alphaproteobacteria</taxon>
        <taxon>Hyphomicrobiales</taxon>
        <taxon>Brucellaceae</taxon>
        <taxon>Brucella/Ochrobactrum group</taxon>
        <taxon>Ochrobactrum</taxon>
    </lineage>
</organism>
<feature type="domain" description="Peptidase M15C" evidence="2">
    <location>
        <begin position="537"/>
        <end position="594"/>
    </location>
</feature>
<name>A0ABT3QUJ2_9HYPH</name>
<sequence length="712" mass="76934">MTATVIRDFLVSLGYQVNKASEQSFNDSLKKTAGNAVKLGLAIEAAAAAVTGAVVKMAQGMEQSYYQSKRLGGSVKDINAISYSLSQVGGNADAAKQSMENIASFMRRLPGGKSYIQKLVGSSVDAGNVPAVMGALAKQFANMPFAQAKVRADFLGIDDDTLQAMIRDGGRYYDEYQKLAKRAGVDQQKYAEDSKDLMVKVRSLGMSFDLLSQKIGTALIGKAGPYIDKFKNWIDRNFDSITKTVTKVADVVIKLSDTIGTFVTRAMEWYDKLDPKSKNVANTIAAIAGAVWLFNKAFNASPVGIILALGAALVALYQDYQNWKETGDKGLVDWDKWEPTIESVTGALETISGWFETLAGDQDGSIGALQIAMAAFATYMATKWASSLLSTFSRVGLGWKILAAYVAYDLMKPPEQVIQDMSDRSAWVDNNVEDSWWGKAWGRTQNAVRKAVGLEPTRNEDGSVKRPKLNPNLPVGARQTAEGKALAPIKTSDGRTALVAAEHQEQFQGFIEELEASGYKVNSLGGYANRQNVNNPRRKSEHAHGNAIDINPAQNPNGRTLITDMPANISQLAKKWGLGWGGDWKSVKDAMHFSAGEREGGRTLSSAELQALRKESAKKRDAKKQKDQADFIVDRLSSLPDGGLPMSDGPFMPNGVNPSAPLLPNNVANSSSASMTMKTEINIMGNADAKQVGGAVEKAGGNLLRNMQPAIR</sequence>
<proteinExistence type="predicted"/>